<keyword evidence="1" id="KW-0540">Nuclease</keyword>
<evidence type="ECO:0000256" key="2">
    <source>
        <dbReference type="ARBA" id="ARBA00022801"/>
    </source>
</evidence>
<reference evidence="6" key="1">
    <citation type="submission" date="2025-08" db="UniProtKB">
        <authorList>
            <consortium name="Ensembl"/>
        </authorList>
    </citation>
    <scope>IDENTIFICATION</scope>
</reference>
<dbReference type="PANTHER" id="PTHR23044:SF61">
    <property type="entry name" value="3'-5' EXORIBONUCLEASE 1-RELATED"/>
    <property type="match status" value="1"/>
</dbReference>
<feature type="domain" description="Exonuclease" evidence="5">
    <location>
        <begin position="304"/>
        <end position="489"/>
    </location>
</feature>
<dbReference type="GO" id="GO:0005737">
    <property type="term" value="C:cytoplasm"/>
    <property type="evidence" value="ECO:0007669"/>
    <property type="project" value="TreeGrafter"/>
</dbReference>
<evidence type="ECO:0000259" key="5">
    <source>
        <dbReference type="SMART" id="SM00479"/>
    </source>
</evidence>
<keyword evidence="2" id="KW-0378">Hydrolase</keyword>
<dbReference type="Gene3D" id="3.30.420.10">
    <property type="entry name" value="Ribonuclease H-like superfamily/Ribonuclease H"/>
    <property type="match status" value="1"/>
</dbReference>
<evidence type="ECO:0000313" key="6">
    <source>
        <dbReference type="Ensembl" id="ENSEBUP00000026211.1"/>
    </source>
</evidence>
<dbReference type="InterPro" id="IPR036397">
    <property type="entry name" value="RNaseH_sf"/>
</dbReference>
<dbReference type="GO" id="GO:0005730">
    <property type="term" value="C:nucleolus"/>
    <property type="evidence" value="ECO:0007669"/>
    <property type="project" value="TreeGrafter"/>
</dbReference>
<feature type="region of interest" description="Disordered" evidence="4">
    <location>
        <begin position="1"/>
        <end position="274"/>
    </location>
</feature>
<dbReference type="AlphaFoldDB" id="A0A8C4R751"/>
<reference evidence="6" key="2">
    <citation type="submission" date="2025-09" db="UniProtKB">
        <authorList>
            <consortium name="Ensembl"/>
        </authorList>
    </citation>
    <scope>IDENTIFICATION</scope>
</reference>
<sequence length="526" mass="59092">MHLICRGTQDLLQSPAKQGYVAKQGDAPKKTLEKQKQGDAPKKTSEKQKQGDAPKKTSEKQKQGDALKMTSEKQKQGDAPKKTSEKQKQGDAPKKTSAKQKQGDAPKMTSEKQKQGDAPKKTLEKQKQGDAPKKTSEKQKQGDAPKKMSEKQKQGDTPKITSEKQKQGDAPKMTSEKQKQGDASKMTSEKQKQGDAPKKTSEKQKQGYALKDLQEDTPKKSAKQGDMSVDMPAKQDNAPRKLAKKKTTKSAKEGDTPKEQQEVPVKQGGMSKKAAKYPCVPQKRMLFGKNNSPGKSLNPPFLEYLCVVDFEATCEKGQREYQHEIIEFPVVLVNLHKRCVEGYFREYVRPLVIPQLTDYCIELTGIKQEVVDGAETFPTVLLHAVEWMQQLGLGTRHTFCFLTDGSYDMSRFLYQQCKLSSLKFPTFARRWINVRKSFSRFAKVPKNTVQLKCMLEKFGLQFEGRPHSGLDDAKNIARIALELADRGMQLLPNEALEMDKDLGRIVSLQGAEQLQPVPSVRYPKSR</sequence>
<feature type="compositionally biased region" description="Basic and acidic residues" evidence="4">
    <location>
        <begin position="26"/>
        <end position="94"/>
    </location>
</feature>
<dbReference type="GO" id="GO:0003676">
    <property type="term" value="F:nucleic acid binding"/>
    <property type="evidence" value="ECO:0007669"/>
    <property type="project" value="InterPro"/>
</dbReference>
<dbReference type="InterPro" id="IPR012337">
    <property type="entry name" value="RNaseH-like_sf"/>
</dbReference>
<dbReference type="Ensembl" id="ENSEBUT00000026787.1">
    <property type="protein sequence ID" value="ENSEBUP00000026211.1"/>
    <property type="gene ID" value="ENSEBUG00000016154.1"/>
</dbReference>
<dbReference type="InterPro" id="IPR051274">
    <property type="entry name" value="3-5_Exoribonuclease"/>
</dbReference>
<keyword evidence="7" id="KW-1185">Reference proteome</keyword>
<accession>A0A8C4R751</accession>
<dbReference type="FunFam" id="3.30.420.10:FF:000034">
    <property type="entry name" value="3'-5' exoribonuclease 1"/>
    <property type="match status" value="1"/>
</dbReference>
<dbReference type="CDD" id="cd06133">
    <property type="entry name" value="ERI-1_3'hExo_like"/>
    <property type="match status" value="1"/>
</dbReference>
<dbReference type="Proteomes" id="UP000694388">
    <property type="component" value="Unplaced"/>
</dbReference>
<dbReference type="PANTHER" id="PTHR23044">
    <property type="entry name" value="3'-5' EXONUCLEASE ERI1-RELATED"/>
    <property type="match status" value="1"/>
</dbReference>
<dbReference type="GeneTree" id="ENSGT00530000063205"/>
<proteinExistence type="predicted"/>
<dbReference type="Pfam" id="PF00929">
    <property type="entry name" value="RNase_T"/>
    <property type="match status" value="1"/>
</dbReference>
<keyword evidence="3" id="KW-0269">Exonuclease</keyword>
<evidence type="ECO:0000256" key="4">
    <source>
        <dbReference type="SAM" id="MobiDB-lite"/>
    </source>
</evidence>
<name>A0A8C4R751_EPTBU</name>
<evidence type="ECO:0000313" key="7">
    <source>
        <dbReference type="Proteomes" id="UP000694388"/>
    </source>
</evidence>
<protein>
    <submittedName>
        <fullName evidence="6">Exoribonuclease 1</fullName>
    </submittedName>
</protein>
<evidence type="ECO:0000256" key="1">
    <source>
        <dbReference type="ARBA" id="ARBA00022722"/>
    </source>
</evidence>
<dbReference type="InterPro" id="IPR013520">
    <property type="entry name" value="Ribonucl_H"/>
</dbReference>
<feature type="compositionally biased region" description="Basic and acidic residues" evidence="4">
    <location>
        <begin position="250"/>
        <end position="261"/>
    </location>
</feature>
<dbReference type="InterPro" id="IPR047201">
    <property type="entry name" value="ERI-1_3'hExo-like"/>
</dbReference>
<dbReference type="GO" id="GO:0000175">
    <property type="term" value="F:3'-5'-RNA exonuclease activity"/>
    <property type="evidence" value="ECO:0007669"/>
    <property type="project" value="InterPro"/>
</dbReference>
<dbReference type="SUPFAM" id="SSF53098">
    <property type="entry name" value="Ribonuclease H-like"/>
    <property type="match status" value="1"/>
</dbReference>
<feature type="compositionally biased region" description="Basic and acidic residues" evidence="4">
    <location>
        <begin position="101"/>
        <end position="205"/>
    </location>
</feature>
<evidence type="ECO:0000256" key="3">
    <source>
        <dbReference type="ARBA" id="ARBA00022839"/>
    </source>
</evidence>
<organism evidence="6 7">
    <name type="scientific">Eptatretus burgeri</name>
    <name type="common">Inshore hagfish</name>
    <dbReference type="NCBI Taxonomy" id="7764"/>
    <lineage>
        <taxon>Eukaryota</taxon>
        <taxon>Metazoa</taxon>
        <taxon>Chordata</taxon>
        <taxon>Craniata</taxon>
        <taxon>Vertebrata</taxon>
        <taxon>Cyclostomata</taxon>
        <taxon>Myxini</taxon>
        <taxon>Myxiniformes</taxon>
        <taxon>Myxinidae</taxon>
        <taxon>Eptatretinae</taxon>
        <taxon>Eptatretus</taxon>
    </lineage>
</organism>
<dbReference type="SMART" id="SM00479">
    <property type="entry name" value="EXOIII"/>
    <property type="match status" value="1"/>
</dbReference>